<evidence type="ECO:0000259" key="1">
    <source>
        <dbReference type="Pfam" id="PF13441"/>
    </source>
</evidence>
<keyword evidence="3" id="KW-1185">Reference proteome</keyword>
<evidence type="ECO:0000313" key="2">
    <source>
        <dbReference type="EMBL" id="MDX5930560.1"/>
    </source>
</evidence>
<sequence length="84" mass="7712">MTRISIRKLMTPVLLAGLALSLAACGYTPGSRALSGGAIGAGTGAILGAATGGSAATGALIGGGIGAIGGAVTNPNTINLGHAP</sequence>
<name>A0AAW9DQQ7_ACIAO</name>
<dbReference type="PROSITE" id="PS51257">
    <property type="entry name" value="PROKAR_LIPOPROTEIN"/>
    <property type="match status" value="1"/>
</dbReference>
<dbReference type="RefSeq" id="WP_319613502.1">
    <property type="nucleotide sequence ID" value="NZ_JAWXYB010000018.1"/>
</dbReference>
<feature type="domain" description="YMGG-like Gly-zipper" evidence="1">
    <location>
        <begin position="32"/>
        <end position="73"/>
    </location>
</feature>
<comment type="caution">
    <text evidence="2">The sequence shown here is derived from an EMBL/GenBank/DDBJ whole genome shotgun (WGS) entry which is preliminary data.</text>
</comment>
<organism evidence="2 3">
    <name type="scientific">Acidiphilium acidophilum</name>
    <name type="common">Thiobacillus acidophilus</name>
    <dbReference type="NCBI Taxonomy" id="76588"/>
    <lineage>
        <taxon>Bacteria</taxon>
        <taxon>Pseudomonadati</taxon>
        <taxon>Pseudomonadota</taxon>
        <taxon>Alphaproteobacteria</taxon>
        <taxon>Acetobacterales</taxon>
        <taxon>Acidocellaceae</taxon>
        <taxon>Acidiphilium</taxon>
    </lineage>
</organism>
<dbReference type="InterPro" id="IPR027367">
    <property type="entry name" value="Gly-zipper_YMGG"/>
</dbReference>
<reference evidence="2 3" key="1">
    <citation type="submission" date="2023-11" db="EMBL/GenBank/DDBJ databases">
        <title>MicrobeMod: A computational toolkit for identifying prokaryotic methylation and restriction-modification with nanopore sequencing.</title>
        <authorList>
            <person name="Crits-Christoph A."/>
            <person name="Kang S.C."/>
            <person name="Lee H."/>
            <person name="Ostrov N."/>
        </authorList>
    </citation>
    <scope>NUCLEOTIDE SEQUENCE [LARGE SCALE GENOMIC DNA]</scope>
    <source>
        <strain evidence="2 3">DSMZ 700</strain>
    </source>
</reference>
<gene>
    <name evidence="2" type="ORF">SIL87_07265</name>
</gene>
<dbReference type="AlphaFoldDB" id="A0AAW9DQQ7"/>
<accession>A0AAW9DQQ7</accession>
<dbReference type="Pfam" id="PF13441">
    <property type="entry name" value="Gly-zipper_YMGG"/>
    <property type="match status" value="1"/>
</dbReference>
<evidence type="ECO:0000313" key="3">
    <source>
        <dbReference type="Proteomes" id="UP001279553"/>
    </source>
</evidence>
<proteinExistence type="predicted"/>
<dbReference type="EMBL" id="JAWXYB010000018">
    <property type="protein sequence ID" value="MDX5930560.1"/>
    <property type="molecule type" value="Genomic_DNA"/>
</dbReference>
<dbReference type="Proteomes" id="UP001279553">
    <property type="component" value="Unassembled WGS sequence"/>
</dbReference>
<protein>
    <recommendedName>
        <fullName evidence="1">YMGG-like Gly-zipper domain-containing protein</fullName>
    </recommendedName>
</protein>